<reference evidence="2 3" key="1">
    <citation type="submission" date="2020-10" db="EMBL/GenBank/DDBJ databases">
        <title>Complete genome sequence of Thermosphaera aggregans strain 3507.</title>
        <authorList>
            <person name="Zayulina K.S."/>
            <person name="Elcheninov A.G."/>
            <person name="Toshchakov S.V."/>
            <person name="Kublanov I.V."/>
            <person name="Kochetkova T.V."/>
        </authorList>
    </citation>
    <scope>NUCLEOTIDE SEQUENCE [LARGE SCALE GENOMIC DNA]</scope>
    <source>
        <strain evidence="2 3">3507</strain>
    </source>
</reference>
<evidence type="ECO:0000313" key="2">
    <source>
        <dbReference type="EMBL" id="QOR94068.1"/>
    </source>
</evidence>
<protein>
    <recommendedName>
        <fullName evidence="4">Energy-coupling factor transporter transmembrane protein EcfT</fullName>
    </recommendedName>
</protein>
<name>A0A7M1UP72_9CREN</name>
<dbReference type="AlphaFoldDB" id="A0A7M1UP72"/>
<dbReference type="OrthoDB" id="379858at2157"/>
<dbReference type="Proteomes" id="UP000593766">
    <property type="component" value="Chromosome"/>
</dbReference>
<accession>A0A7M1UP72</accession>
<dbReference type="EMBL" id="CP063144">
    <property type="protein sequence ID" value="QOR94068.1"/>
    <property type="molecule type" value="Genomic_DNA"/>
</dbReference>
<gene>
    <name evidence="2" type="ORF">IMZ38_05360</name>
</gene>
<evidence type="ECO:0008006" key="4">
    <source>
        <dbReference type="Google" id="ProtNLM"/>
    </source>
</evidence>
<proteinExistence type="predicted"/>
<dbReference type="RefSeq" id="WP_193435873.1">
    <property type="nucleotide sequence ID" value="NZ_CP063144.1"/>
</dbReference>
<feature type="transmembrane region" description="Helical" evidence="1">
    <location>
        <begin position="20"/>
        <end position="39"/>
    </location>
</feature>
<keyword evidence="1" id="KW-1133">Transmembrane helix</keyword>
<organism evidence="2 3">
    <name type="scientific">Thermosphaera chiliense</name>
    <dbReference type="NCBI Taxonomy" id="3402707"/>
    <lineage>
        <taxon>Archaea</taxon>
        <taxon>Thermoproteota</taxon>
        <taxon>Thermoprotei</taxon>
        <taxon>Desulfurococcales</taxon>
        <taxon>Desulfurococcaceae</taxon>
        <taxon>Thermosphaera</taxon>
    </lineage>
</organism>
<feature type="transmembrane region" description="Helical" evidence="1">
    <location>
        <begin position="141"/>
        <end position="159"/>
    </location>
</feature>
<keyword evidence="1" id="KW-0472">Membrane</keyword>
<sequence>MIRDLAELLVTKPRAKGFGLAARLAVPLTLILLSLLAAIVRKDSSILFYTSSLAFTSSLLAYNSGLSRLLKGVQLILLFILLGLLINVLALATGLTPISIEKVLTGALRLSAIAFAAILLFQWVSIEEWVYLFSSAGAEGFARILALSMIQLPLTLRAFSEALLSVRIKYGGKYFTRMLNPLLLHAMSTARSVSETLLIYGSPAPVKTQMWRVKDLLLYAGVSAIALSLLI</sequence>
<feature type="transmembrane region" description="Helical" evidence="1">
    <location>
        <begin position="75"/>
        <end position="95"/>
    </location>
</feature>
<dbReference type="GeneID" id="59454824"/>
<keyword evidence="3" id="KW-1185">Reference proteome</keyword>
<keyword evidence="1" id="KW-0812">Transmembrane</keyword>
<feature type="transmembrane region" description="Helical" evidence="1">
    <location>
        <begin position="107"/>
        <end position="126"/>
    </location>
</feature>
<evidence type="ECO:0000313" key="3">
    <source>
        <dbReference type="Proteomes" id="UP000593766"/>
    </source>
</evidence>
<feature type="transmembrane region" description="Helical" evidence="1">
    <location>
        <begin position="46"/>
        <end position="63"/>
    </location>
</feature>
<dbReference type="KEGG" id="tcs:IMZ38_05360"/>
<evidence type="ECO:0000256" key="1">
    <source>
        <dbReference type="SAM" id="Phobius"/>
    </source>
</evidence>